<protein>
    <submittedName>
        <fullName evidence="1">Uncharacterized protein</fullName>
    </submittedName>
</protein>
<comment type="caution">
    <text evidence="1">The sequence shown here is derived from an EMBL/GenBank/DDBJ whole genome shotgun (WGS) entry which is preliminary data.</text>
</comment>
<sequence>MSLGQISSARVVLVANTTNPFWNLQTLSAVARKFVATTNRACGLLNLSNQQGYTISLYKEITFVPCSRIQVQVIYRLIIYGIFRRKASSSTENRRDTDTYEDLPSCTSTLATVEPIGTAKSVMDTIKIKQLYKILTALVDLLDFIQKHPGKQLCTTTTLEDTNSESNDNT</sequence>
<organism evidence="1 2">
    <name type="scientific">Desmophyllum pertusum</name>
    <dbReference type="NCBI Taxonomy" id="174260"/>
    <lineage>
        <taxon>Eukaryota</taxon>
        <taxon>Metazoa</taxon>
        <taxon>Cnidaria</taxon>
        <taxon>Anthozoa</taxon>
        <taxon>Hexacorallia</taxon>
        <taxon>Scleractinia</taxon>
        <taxon>Caryophylliina</taxon>
        <taxon>Caryophylliidae</taxon>
        <taxon>Desmophyllum</taxon>
    </lineage>
</organism>
<dbReference type="EMBL" id="MU827786">
    <property type="protein sequence ID" value="KAJ7333515.1"/>
    <property type="molecule type" value="Genomic_DNA"/>
</dbReference>
<keyword evidence="2" id="KW-1185">Reference proteome</keyword>
<accession>A0A9W9YC47</accession>
<evidence type="ECO:0000313" key="1">
    <source>
        <dbReference type="EMBL" id="KAJ7333515.1"/>
    </source>
</evidence>
<gene>
    <name evidence="1" type="ORF">OS493_017052</name>
</gene>
<dbReference type="AlphaFoldDB" id="A0A9W9YC47"/>
<evidence type="ECO:0000313" key="2">
    <source>
        <dbReference type="Proteomes" id="UP001163046"/>
    </source>
</evidence>
<proteinExistence type="predicted"/>
<name>A0A9W9YC47_9CNID</name>
<dbReference type="Proteomes" id="UP001163046">
    <property type="component" value="Unassembled WGS sequence"/>
</dbReference>
<reference evidence="1" key="1">
    <citation type="submission" date="2023-01" db="EMBL/GenBank/DDBJ databases">
        <title>Genome assembly of the deep-sea coral Lophelia pertusa.</title>
        <authorList>
            <person name="Herrera S."/>
            <person name="Cordes E."/>
        </authorList>
    </citation>
    <scope>NUCLEOTIDE SEQUENCE</scope>
    <source>
        <strain evidence="1">USNM1676648</strain>
        <tissue evidence="1">Polyp</tissue>
    </source>
</reference>